<evidence type="ECO:0000313" key="2">
    <source>
        <dbReference type="Proteomes" id="UP001516400"/>
    </source>
</evidence>
<evidence type="ECO:0000313" key="1">
    <source>
        <dbReference type="EMBL" id="KAL3269955.1"/>
    </source>
</evidence>
<comment type="caution">
    <text evidence="1">The sequence shown here is derived from an EMBL/GenBank/DDBJ whole genome shotgun (WGS) entry which is preliminary data.</text>
</comment>
<dbReference type="AlphaFoldDB" id="A0ABD2MU15"/>
<accession>A0ABD2MU15</accession>
<gene>
    <name evidence="1" type="ORF">HHI36_009010</name>
</gene>
<dbReference type="EMBL" id="JABFTP020000021">
    <property type="protein sequence ID" value="KAL3269955.1"/>
    <property type="molecule type" value="Genomic_DNA"/>
</dbReference>
<keyword evidence="2" id="KW-1185">Reference proteome</keyword>
<sequence>MLWKRYFRSQRVADYSTFRRASNSLSKQVSIARDPYDRGLGTGDKKKFLKYVRRPFNSTVRIPHLEKPNGEICHSNVDNANTETFGSVFSRLPTTLSFPSLLSPRIQSSIHDLPIEKMLSLQQFPKKEKN</sequence>
<proteinExistence type="predicted"/>
<reference evidence="1 2" key="1">
    <citation type="journal article" date="2021" name="BMC Biol.">
        <title>Horizontally acquired antibacterial genes associated with adaptive radiation of ladybird beetles.</title>
        <authorList>
            <person name="Li H.S."/>
            <person name="Tang X.F."/>
            <person name="Huang Y.H."/>
            <person name="Xu Z.Y."/>
            <person name="Chen M.L."/>
            <person name="Du X.Y."/>
            <person name="Qiu B.Y."/>
            <person name="Chen P.T."/>
            <person name="Zhang W."/>
            <person name="Slipinski A."/>
            <person name="Escalona H.E."/>
            <person name="Waterhouse R.M."/>
            <person name="Zwick A."/>
            <person name="Pang H."/>
        </authorList>
    </citation>
    <scope>NUCLEOTIDE SEQUENCE [LARGE SCALE GENOMIC DNA]</scope>
    <source>
        <strain evidence="1">SYSU2018</strain>
    </source>
</reference>
<dbReference type="Proteomes" id="UP001516400">
    <property type="component" value="Unassembled WGS sequence"/>
</dbReference>
<protein>
    <submittedName>
        <fullName evidence="1">Uncharacterized protein</fullName>
    </submittedName>
</protein>
<name>A0ABD2MU15_9CUCU</name>
<organism evidence="1 2">
    <name type="scientific">Cryptolaemus montrouzieri</name>
    <dbReference type="NCBI Taxonomy" id="559131"/>
    <lineage>
        <taxon>Eukaryota</taxon>
        <taxon>Metazoa</taxon>
        <taxon>Ecdysozoa</taxon>
        <taxon>Arthropoda</taxon>
        <taxon>Hexapoda</taxon>
        <taxon>Insecta</taxon>
        <taxon>Pterygota</taxon>
        <taxon>Neoptera</taxon>
        <taxon>Endopterygota</taxon>
        <taxon>Coleoptera</taxon>
        <taxon>Polyphaga</taxon>
        <taxon>Cucujiformia</taxon>
        <taxon>Coccinelloidea</taxon>
        <taxon>Coccinellidae</taxon>
        <taxon>Scymninae</taxon>
        <taxon>Scymnini</taxon>
        <taxon>Cryptolaemus</taxon>
    </lineage>
</organism>